<evidence type="ECO:0000256" key="2">
    <source>
        <dbReference type="PROSITE-ProRule" id="PRU00335"/>
    </source>
</evidence>
<dbReference type="RefSeq" id="WP_209551632.1">
    <property type="nucleotide sequence ID" value="NZ_QFAY01000019.1"/>
</dbReference>
<feature type="DNA-binding region" description="H-T-H motif" evidence="2">
    <location>
        <begin position="29"/>
        <end position="48"/>
    </location>
</feature>
<evidence type="ECO:0000256" key="1">
    <source>
        <dbReference type="ARBA" id="ARBA00023125"/>
    </source>
</evidence>
<protein>
    <recommendedName>
        <fullName evidence="3">HTH tetR-type domain-containing protein</fullName>
    </recommendedName>
</protein>
<sequence>MAQKERNLKTELVRLGAQQIEKEGWQSLSLRKLTAQCQVSHAASYRHFENKNALLNALIPVISDHFAAYLKSGKQGDQTPREELVHLGYQFIGYCQDYPHLFDFLFFSPYALTTQFDEAGHLQLEMDVASFRYNREVIQRFIDSLNGHYDFNLAFMHLWSFILGISTLIRQGIYSSQTAGLSHIIETTFAFYQ</sequence>
<proteinExistence type="predicted"/>
<dbReference type="InterPro" id="IPR050624">
    <property type="entry name" value="HTH-type_Tx_Regulator"/>
</dbReference>
<reference evidence="4 5" key="1">
    <citation type="submission" date="2018-05" db="EMBL/GenBank/DDBJ databases">
        <title>Draft genome sequence of Streptococcus panodentis CCUG 70867T.</title>
        <authorList>
            <person name="Salva-Serra F."/>
            <person name="Mendez V."/>
            <person name="Jaen-Luchoro D."/>
            <person name="Gonzales-Siles L."/>
            <person name="Karlsson R."/>
            <person name="Engstrom-Jakobsson H."/>
            <person name="Busquets A."/>
            <person name="Gomila M."/>
            <person name="Pineiro-Iglesias B."/>
            <person name="Bennasar-Figueras A."/>
            <person name="Seeger M."/>
            <person name="Moore E."/>
        </authorList>
    </citation>
    <scope>NUCLEOTIDE SEQUENCE [LARGE SCALE GENOMIC DNA]</scope>
    <source>
        <strain evidence="4 5">CCUG 70867</strain>
    </source>
</reference>
<dbReference type="SUPFAM" id="SSF46689">
    <property type="entry name" value="Homeodomain-like"/>
    <property type="match status" value="1"/>
</dbReference>
<keyword evidence="5" id="KW-1185">Reference proteome</keyword>
<dbReference type="PROSITE" id="PS50977">
    <property type="entry name" value="HTH_TETR_2"/>
    <property type="match status" value="1"/>
</dbReference>
<feature type="domain" description="HTH tetR-type" evidence="3">
    <location>
        <begin position="6"/>
        <end position="66"/>
    </location>
</feature>
<dbReference type="InterPro" id="IPR009057">
    <property type="entry name" value="Homeodomain-like_sf"/>
</dbReference>
<dbReference type="InterPro" id="IPR001647">
    <property type="entry name" value="HTH_TetR"/>
</dbReference>
<comment type="caution">
    <text evidence="4">The sequence shown here is derived from an EMBL/GenBank/DDBJ whole genome shotgun (WGS) entry which is preliminary data.</text>
</comment>
<keyword evidence="1 2" id="KW-0238">DNA-binding</keyword>
<dbReference type="SUPFAM" id="SSF48498">
    <property type="entry name" value="Tetracyclin repressor-like, C-terminal domain"/>
    <property type="match status" value="1"/>
</dbReference>
<dbReference type="PANTHER" id="PTHR43479">
    <property type="entry name" value="ACREF/ENVCD OPERON REPRESSOR-RELATED"/>
    <property type="match status" value="1"/>
</dbReference>
<dbReference type="Pfam" id="PF00440">
    <property type="entry name" value="TetR_N"/>
    <property type="match status" value="1"/>
</dbReference>
<dbReference type="PANTHER" id="PTHR43479:SF20">
    <property type="entry name" value="HTH TETR-TYPE DOMAIN-CONTAINING PROTEIN"/>
    <property type="match status" value="1"/>
</dbReference>
<name>A0ABS5AY48_9STRE</name>
<dbReference type="Proteomes" id="UP001519349">
    <property type="component" value="Unassembled WGS sequence"/>
</dbReference>
<evidence type="ECO:0000313" key="5">
    <source>
        <dbReference type="Proteomes" id="UP001519349"/>
    </source>
</evidence>
<dbReference type="InterPro" id="IPR036271">
    <property type="entry name" value="Tet_transcr_reg_TetR-rel_C_sf"/>
</dbReference>
<organism evidence="4 5">
    <name type="scientific">Streptococcus panodentis</name>
    <dbReference type="NCBI Taxonomy" id="1581472"/>
    <lineage>
        <taxon>Bacteria</taxon>
        <taxon>Bacillati</taxon>
        <taxon>Bacillota</taxon>
        <taxon>Bacilli</taxon>
        <taxon>Lactobacillales</taxon>
        <taxon>Streptococcaceae</taxon>
        <taxon>Streptococcus</taxon>
    </lineage>
</organism>
<accession>A0ABS5AY48</accession>
<gene>
    <name evidence="4" type="ORF">DHL47_09300</name>
</gene>
<dbReference type="EMBL" id="QFAY01000019">
    <property type="protein sequence ID" value="MBP2621508.1"/>
    <property type="molecule type" value="Genomic_DNA"/>
</dbReference>
<evidence type="ECO:0000313" key="4">
    <source>
        <dbReference type="EMBL" id="MBP2621508.1"/>
    </source>
</evidence>
<evidence type="ECO:0000259" key="3">
    <source>
        <dbReference type="PROSITE" id="PS50977"/>
    </source>
</evidence>
<dbReference type="Gene3D" id="1.10.357.10">
    <property type="entry name" value="Tetracycline Repressor, domain 2"/>
    <property type="match status" value="1"/>
</dbReference>